<evidence type="ECO:0000256" key="4">
    <source>
        <dbReference type="ARBA" id="ARBA00022963"/>
    </source>
</evidence>
<evidence type="ECO:0000259" key="11">
    <source>
        <dbReference type="Pfam" id="PF00725"/>
    </source>
</evidence>
<evidence type="ECO:0000256" key="5">
    <source>
        <dbReference type="ARBA" id="ARBA00023002"/>
    </source>
</evidence>
<dbReference type="RefSeq" id="WP_092683021.1">
    <property type="nucleotide sequence ID" value="NZ_FNMZ01000005.1"/>
</dbReference>
<dbReference type="EMBL" id="FNMZ01000005">
    <property type="protein sequence ID" value="SDX42048.1"/>
    <property type="molecule type" value="Genomic_DNA"/>
</dbReference>
<keyword evidence="5" id="KW-0560">Oxidoreductase</keyword>
<keyword evidence="14" id="KW-1185">Reference proteome</keyword>
<dbReference type="InterPro" id="IPR029045">
    <property type="entry name" value="ClpP/crotonase-like_dom_sf"/>
</dbReference>
<dbReference type="Gene3D" id="1.10.1040.50">
    <property type="match status" value="1"/>
</dbReference>
<accession>A0A1H3BK03</accession>
<evidence type="ECO:0000256" key="8">
    <source>
        <dbReference type="ARBA" id="ARBA00023239"/>
    </source>
</evidence>
<keyword evidence="9" id="KW-0511">Multifunctional enzyme</keyword>
<evidence type="ECO:0000256" key="6">
    <source>
        <dbReference type="ARBA" id="ARBA00023027"/>
    </source>
</evidence>
<dbReference type="Gene3D" id="3.90.226.10">
    <property type="entry name" value="2-enoyl-CoA Hydratase, Chain A, domain 1"/>
    <property type="match status" value="1"/>
</dbReference>
<dbReference type="InterPro" id="IPR006176">
    <property type="entry name" value="3-OHacyl-CoA_DH_NAD-bd"/>
</dbReference>
<dbReference type="InterPro" id="IPR006108">
    <property type="entry name" value="3HC_DH_C"/>
</dbReference>
<dbReference type="Gene3D" id="3.40.50.720">
    <property type="entry name" value="NAD(P)-binding Rossmann-like Domain"/>
    <property type="match status" value="1"/>
</dbReference>
<comment type="catalytic activity">
    <reaction evidence="10">
        <text>a (3S)-3-hydroxyacyl-CoA + NAD(+) = a 3-oxoacyl-CoA + NADH + H(+)</text>
        <dbReference type="Rhea" id="RHEA:22432"/>
        <dbReference type="ChEBI" id="CHEBI:15378"/>
        <dbReference type="ChEBI" id="CHEBI:57318"/>
        <dbReference type="ChEBI" id="CHEBI:57540"/>
        <dbReference type="ChEBI" id="CHEBI:57945"/>
        <dbReference type="ChEBI" id="CHEBI:90726"/>
        <dbReference type="EC" id="1.1.1.35"/>
    </reaction>
</comment>
<dbReference type="GO" id="GO:0006635">
    <property type="term" value="P:fatty acid beta-oxidation"/>
    <property type="evidence" value="ECO:0007669"/>
    <property type="project" value="UniProtKB-UniPathway"/>
</dbReference>
<evidence type="ECO:0000256" key="7">
    <source>
        <dbReference type="ARBA" id="ARBA00023098"/>
    </source>
</evidence>
<dbReference type="UniPathway" id="UPA00659"/>
<proteinExistence type="inferred from homology"/>
<dbReference type="Pfam" id="PF02737">
    <property type="entry name" value="3HCDH_N"/>
    <property type="match status" value="1"/>
</dbReference>
<dbReference type="InterPro" id="IPR008927">
    <property type="entry name" value="6-PGluconate_DH-like_C_sf"/>
</dbReference>
<dbReference type="PANTHER" id="PTHR43612:SF3">
    <property type="entry name" value="TRIFUNCTIONAL ENZYME SUBUNIT ALPHA, MITOCHONDRIAL"/>
    <property type="match status" value="1"/>
</dbReference>
<sequence length="714" mass="76764">MGFDWDKDASGIVTITMDMDGQSANTMSEQYNRLMTETVARLEAEEGMTGVVIASAKKTFFAGGDLNGLLAQEVADLEYFTGLEDKKDLLRRIEKLPVPVVACINGAALGGGYEICLAANHRVILDSPGAITGLPEVTLGLLPGAGGVVRLTALLGLEKALPLLMEGKPQSPKKALALGMVDEMVATREDLIPAAKAWIKANPDAAQQPWDKKGFVHPGGDANHPRVRQIIATAPTLLIKKTRGLMPAPERILDVAVNSMRMRFDGALRNESRQFCTLVPSKEAKAQITTMFFGMQAIRGSKFRPAGDPWKANCSAVLGAGMMGAGIAWAHAARGLPVVLKDTAMEGALKGKAYSEALVARQVKQGRMDEAKGASLLGLIKPADTDDFEGADIIVEAVFEDIALKEKVIPETFARLSETGIYGSNTSTLPISILAESCPDPSRFIGIHFFSPVDKMQVVELILGEKTSQDTLRKAYDYVKQIGKLPIVVNDSRGFFTSRVFGTYLNEGMELIRDGMNPVMIERAAWKIGMPVGPLQVQDEVSMVLAERVRETHKALDARLGIEDGFPVKNEGSAAIAPKMVAMGRGGRHYGGGFYDYAPDGSRSLWPGLGQFAERNREISMEEAQDRMLYRQAIETLRCLDEGVLRSEPEANIGSIMAIGFPAHTGGAIQFIRGVGLDAFAARAAELAELCGPRFAVSASALDKLRAAASARAA</sequence>
<dbReference type="AlphaFoldDB" id="A0A1H3BK03"/>
<feature type="domain" description="3-hydroxyacyl-CoA dehydrogenase NAD binding" evidence="12">
    <location>
        <begin position="316"/>
        <end position="491"/>
    </location>
</feature>
<dbReference type="InterPro" id="IPR050136">
    <property type="entry name" value="FA_oxidation_alpha_subunit"/>
</dbReference>
<dbReference type="InterPro" id="IPR001753">
    <property type="entry name" value="Enoyl-CoA_hydra/iso"/>
</dbReference>
<dbReference type="Proteomes" id="UP000199118">
    <property type="component" value="Unassembled WGS sequence"/>
</dbReference>
<evidence type="ECO:0000313" key="14">
    <source>
        <dbReference type="Proteomes" id="UP000199118"/>
    </source>
</evidence>
<evidence type="ECO:0000256" key="3">
    <source>
        <dbReference type="ARBA" id="ARBA00022832"/>
    </source>
</evidence>
<organism evidence="13 14">
    <name type="scientific">Albimonas donghaensis</name>
    <dbReference type="NCBI Taxonomy" id="356660"/>
    <lineage>
        <taxon>Bacteria</taxon>
        <taxon>Pseudomonadati</taxon>
        <taxon>Pseudomonadota</taxon>
        <taxon>Alphaproteobacteria</taxon>
        <taxon>Rhodobacterales</taxon>
        <taxon>Paracoccaceae</taxon>
        <taxon>Albimonas</taxon>
    </lineage>
</organism>
<dbReference type="SUPFAM" id="SSF51735">
    <property type="entry name" value="NAD(P)-binding Rossmann-fold domains"/>
    <property type="match status" value="1"/>
</dbReference>
<dbReference type="GO" id="GO:0070403">
    <property type="term" value="F:NAD+ binding"/>
    <property type="evidence" value="ECO:0007669"/>
    <property type="project" value="InterPro"/>
</dbReference>
<reference evidence="13 14" key="1">
    <citation type="submission" date="2016-10" db="EMBL/GenBank/DDBJ databases">
        <authorList>
            <person name="de Groot N.N."/>
        </authorList>
    </citation>
    <scope>NUCLEOTIDE SEQUENCE [LARGE SCALE GENOMIC DNA]</scope>
    <source>
        <strain evidence="13 14">DSM 17890</strain>
    </source>
</reference>
<dbReference type="InterPro" id="IPR036291">
    <property type="entry name" value="NAD(P)-bd_dom_sf"/>
</dbReference>
<evidence type="ECO:0000256" key="2">
    <source>
        <dbReference type="ARBA" id="ARBA00007005"/>
    </source>
</evidence>
<keyword evidence="8" id="KW-0456">Lyase</keyword>
<dbReference type="PANTHER" id="PTHR43612">
    <property type="entry name" value="TRIFUNCTIONAL ENZYME SUBUNIT ALPHA"/>
    <property type="match status" value="1"/>
</dbReference>
<dbReference type="Pfam" id="PF00725">
    <property type="entry name" value="3HCDH"/>
    <property type="match status" value="1"/>
</dbReference>
<dbReference type="OrthoDB" id="9771883at2"/>
<evidence type="ECO:0000256" key="1">
    <source>
        <dbReference type="ARBA" id="ARBA00005005"/>
    </source>
</evidence>
<dbReference type="CDD" id="cd06558">
    <property type="entry name" value="crotonase-like"/>
    <property type="match status" value="1"/>
</dbReference>
<dbReference type="SUPFAM" id="SSF48179">
    <property type="entry name" value="6-phosphogluconate dehydrogenase C-terminal domain-like"/>
    <property type="match status" value="2"/>
</dbReference>
<keyword evidence="4" id="KW-0442">Lipid degradation</keyword>
<name>A0A1H3BK03_9RHOB</name>
<comment type="similarity">
    <text evidence="2">In the central section; belongs to the 3-hydroxyacyl-CoA dehydrogenase family.</text>
</comment>
<gene>
    <name evidence="13" type="ORF">SAMN05444336_10551</name>
</gene>
<keyword evidence="7" id="KW-0443">Lipid metabolism</keyword>
<dbReference type="GO" id="GO:0004300">
    <property type="term" value="F:enoyl-CoA hydratase activity"/>
    <property type="evidence" value="ECO:0007669"/>
    <property type="project" value="TreeGrafter"/>
</dbReference>
<evidence type="ECO:0000256" key="10">
    <source>
        <dbReference type="ARBA" id="ARBA00049556"/>
    </source>
</evidence>
<keyword evidence="3" id="KW-0276">Fatty acid metabolism</keyword>
<comment type="pathway">
    <text evidence="1">Lipid metabolism; fatty acid beta-oxidation.</text>
</comment>
<evidence type="ECO:0000256" key="9">
    <source>
        <dbReference type="ARBA" id="ARBA00023268"/>
    </source>
</evidence>
<dbReference type="FunFam" id="3.40.50.720:FF:000009">
    <property type="entry name" value="Fatty oxidation complex, alpha subunit"/>
    <property type="match status" value="1"/>
</dbReference>
<keyword evidence="6" id="KW-0520">NAD</keyword>
<protein>
    <submittedName>
        <fullName evidence="13">3-hydroxyacyl-CoA dehydrogenase / enoyl-CoA hydratase / 3-hydroxybutyryl-CoA epimerase</fullName>
    </submittedName>
</protein>
<feature type="domain" description="3-hydroxyacyl-CoA dehydrogenase C-terminal" evidence="11">
    <location>
        <begin position="494"/>
        <end position="597"/>
    </location>
</feature>
<dbReference type="Pfam" id="PF00378">
    <property type="entry name" value="ECH_1"/>
    <property type="match status" value="1"/>
</dbReference>
<dbReference type="GO" id="GO:0016509">
    <property type="term" value="F:long-chain (3S)-3-hydroxyacyl-CoA dehydrogenase (NAD+) activity"/>
    <property type="evidence" value="ECO:0007669"/>
    <property type="project" value="TreeGrafter"/>
</dbReference>
<evidence type="ECO:0000313" key="13">
    <source>
        <dbReference type="EMBL" id="SDX42048.1"/>
    </source>
</evidence>
<dbReference type="SUPFAM" id="SSF52096">
    <property type="entry name" value="ClpP/crotonase"/>
    <property type="match status" value="1"/>
</dbReference>
<dbReference type="STRING" id="356660.SAMN05444336_10551"/>
<evidence type="ECO:0000259" key="12">
    <source>
        <dbReference type="Pfam" id="PF02737"/>
    </source>
</evidence>